<keyword evidence="3 6" id="KW-0812">Transmembrane</keyword>
<dbReference type="OrthoDB" id="8904098at2759"/>
<feature type="transmembrane region" description="Helical" evidence="7">
    <location>
        <begin position="441"/>
        <end position="461"/>
    </location>
</feature>
<feature type="transmembrane region" description="Helical" evidence="7">
    <location>
        <begin position="375"/>
        <end position="399"/>
    </location>
</feature>
<dbReference type="PANTHER" id="PTHR11654">
    <property type="entry name" value="OLIGOPEPTIDE TRANSPORTER-RELATED"/>
    <property type="match status" value="1"/>
</dbReference>
<dbReference type="InterPro" id="IPR000109">
    <property type="entry name" value="POT_fam"/>
</dbReference>
<comment type="subcellular location">
    <subcellularLocation>
        <location evidence="1 6">Membrane</location>
        <topology evidence="1 6">Multi-pass membrane protein</topology>
    </subcellularLocation>
</comment>
<dbReference type="Gene3D" id="1.20.1250.20">
    <property type="entry name" value="MFS general substrate transporter like domains"/>
    <property type="match status" value="1"/>
</dbReference>
<evidence type="ECO:0000256" key="4">
    <source>
        <dbReference type="ARBA" id="ARBA00022989"/>
    </source>
</evidence>
<evidence type="ECO:0000256" key="1">
    <source>
        <dbReference type="ARBA" id="ARBA00004141"/>
    </source>
</evidence>
<dbReference type="GO" id="GO:0016020">
    <property type="term" value="C:membrane"/>
    <property type="evidence" value="ECO:0007669"/>
    <property type="project" value="UniProtKB-SubCell"/>
</dbReference>
<dbReference type="Pfam" id="PF00854">
    <property type="entry name" value="PTR2"/>
    <property type="match status" value="1"/>
</dbReference>
<protein>
    <recommendedName>
        <fullName evidence="10">MFS general substrate transporter</fullName>
    </recommendedName>
</protein>
<evidence type="ECO:0000313" key="8">
    <source>
        <dbReference type="EMBL" id="KAF2820782.1"/>
    </source>
</evidence>
<dbReference type="AlphaFoldDB" id="A0A6A6ZI26"/>
<keyword evidence="5 7" id="KW-0472">Membrane</keyword>
<keyword evidence="4 7" id="KW-1133">Transmembrane helix</keyword>
<feature type="transmembrane region" description="Helical" evidence="7">
    <location>
        <begin position="80"/>
        <end position="102"/>
    </location>
</feature>
<evidence type="ECO:0000256" key="5">
    <source>
        <dbReference type="ARBA" id="ARBA00023136"/>
    </source>
</evidence>
<evidence type="ECO:0000256" key="2">
    <source>
        <dbReference type="ARBA" id="ARBA00005982"/>
    </source>
</evidence>
<evidence type="ECO:0000256" key="6">
    <source>
        <dbReference type="RuleBase" id="RU003755"/>
    </source>
</evidence>
<name>A0A6A6ZI26_9PLEO</name>
<dbReference type="Proteomes" id="UP000799424">
    <property type="component" value="Unassembled WGS sequence"/>
</dbReference>
<dbReference type="InterPro" id="IPR036259">
    <property type="entry name" value="MFS_trans_sf"/>
</dbReference>
<feature type="transmembrane region" description="Helical" evidence="7">
    <location>
        <begin position="152"/>
        <end position="170"/>
    </location>
</feature>
<dbReference type="GO" id="GO:0022857">
    <property type="term" value="F:transmembrane transporter activity"/>
    <property type="evidence" value="ECO:0007669"/>
    <property type="project" value="InterPro"/>
</dbReference>
<feature type="transmembrane region" description="Helical" evidence="7">
    <location>
        <begin position="47"/>
        <end position="68"/>
    </location>
</feature>
<dbReference type="EMBL" id="MU006239">
    <property type="protein sequence ID" value="KAF2820782.1"/>
    <property type="molecule type" value="Genomic_DNA"/>
</dbReference>
<evidence type="ECO:0000256" key="3">
    <source>
        <dbReference type="ARBA" id="ARBA00022692"/>
    </source>
</evidence>
<accession>A0A6A6ZI26</accession>
<feature type="transmembrane region" description="Helical" evidence="7">
    <location>
        <begin position="176"/>
        <end position="196"/>
    </location>
</feature>
<reference evidence="8" key="1">
    <citation type="journal article" date="2020" name="Stud. Mycol.">
        <title>101 Dothideomycetes genomes: a test case for predicting lifestyles and emergence of pathogens.</title>
        <authorList>
            <person name="Haridas S."/>
            <person name="Albert R."/>
            <person name="Binder M."/>
            <person name="Bloem J."/>
            <person name="Labutti K."/>
            <person name="Salamov A."/>
            <person name="Andreopoulos B."/>
            <person name="Baker S."/>
            <person name="Barry K."/>
            <person name="Bills G."/>
            <person name="Bluhm B."/>
            <person name="Cannon C."/>
            <person name="Castanera R."/>
            <person name="Culley D."/>
            <person name="Daum C."/>
            <person name="Ezra D."/>
            <person name="Gonzalez J."/>
            <person name="Henrissat B."/>
            <person name="Kuo A."/>
            <person name="Liang C."/>
            <person name="Lipzen A."/>
            <person name="Lutzoni F."/>
            <person name="Magnuson J."/>
            <person name="Mondo S."/>
            <person name="Nolan M."/>
            <person name="Ohm R."/>
            <person name="Pangilinan J."/>
            <person name="Park H.-J."/>
            <person name="Ramirez L."/>
            <person name="Alfaro M."/>
            <person name="Sun H."/>
            <person name="Tritt A."/>
            <person name="Yoshinaga Y."/>
            <person name="Zwiers L.-H."/>
            <person name="Turgeon B."/>
            <person name="Goodwin S."/>
            <person name="Spatafora J."/>
            <person name="Crous P."/>
            <person name="Grigoriev I."/>
        </authorList>
    </citation>
    <scope>NUCLEOTIDE SEQUENCE</scope>
    <source>
        <strain evidence="8">CBS 113818</strain>
    </source>
</reference>
<dbReference type="InterPro" id="IPR018456">
    <property type="entry name" value="PTR2_symporter_CS"/>
</dbReference>
<evidence type="ECO:0000313" key="9">
    <source>
        <dbReference type="Proteomes" id="UP000799424"/>
    </source>
</evidence>
<proteinExistence type="inferred from homology"/>
<organism evidence="8 9">
    <name type="scientific">Ophiobolus disseminans</name>
    <dbReference type="NCBI Taxonomy" id="1469910"/>
    <lineage>
        <taxon>Eukaryota</taxon>
        <taxon>Fungi</taxon>
        <taxon>Dikarya</taxon>
        <taxon>Ascomycota</taxon>
        <taxon>Pezizomycotina</taxon>
        <taxon>Dothideomycetes</taxon>
        <taxon>Pleosporomycetidae</taxon>
        <taxon>Pleosporales</taxon>
        <taxon>Pleosporineae</taxon>
        <taxon>Phaeosphaeriaceae</taxon>
        <taxon>Ophiobolus</taxon>
    </lineage>
</organism>
<gene>
    <name evidence="8" type="ORF">CC86DRAFT_397704</name>
</gene>
<keyword evidence="9" id="KW-1185">Reference proteome</keyword>
<dbReference type="SUPFAM" id="SSF103473">
    <property type="entry name" value="MFS general substrate transporter"/>
    <property type="match status" value="1"/>
</dbReference>
<feature type="transmembrane region" description="Helical" evidence="7">
    <location>
        <begin position="334"/>
        <end position="355"/>
    </location>
</feature>
<keyword evidence="6" id="KW-0813">Transport</keyword>
<dbReference type="GO" id="GO:0006857">
    <property type="term" value="P:oligopeptide transport"/>
    <property type="evidence" value="ECO:0007669"/>
    <property type="project" value="InterPro"/>
</dbReference>
<evidence type="ECO:0008006" key="10">
    <source>
        <dbReference type="Google" id="ProtNLM"/>
    </source>
</evidence>
<dbReference type="PROSITE" id="PS01023">
    <property type="entry name" value="PTR2_2"/>
    <property type="match status" value="1"/>
</dbReference>
<feature type="transmembrane region" description="Helical" evidence="7">
    <location>
        <begin position="411"/>
        <end position="435"/>
    </location>
</feature>
<evidence type="ECO:0000256" key="7">
    <source>
        <dbReference type="SAM" id="Phobius"/>
    </source>
</evidence>
<feature type="transmembrane region" description="Helical" evidence="7">
    <location>
        <begin position="114"/>
        <end position="140"/>
    </location>
</feature>
<comment type="similarity">
    <text evidence="2 6">Belongs to the major facilitator superfamily. Proton-dependent oligopeptide transporter (POT/PTR) (TC 2.A.17) family.</text>
</comment>
<sequence>MADTAGHLCLSESTTRLRHVRDHVPRRIWLNYMEHPLESTLDDPPGALGLGQAIATRIYCAFYVFYYTTPMLAAVISDSYLGRYTTLLISAALYTLGCIILSVSSSSKLLEKGWGIHGLAVSMVLIGLGGGGFRATIVITDYRLTLDYIYNLYYWVGNLGSLAWFISVYIELHVGFAAAYGLATGFMRVAVVFIIAGRPYYMLVQQEKNALLDAVRIIACACRNGFSMAHTYPAHQEVRYHKTRPWSSQLVTEVTQCLQACRTLVAFIMYYICFDQMQNNLISQASQMKADGTPNDLLPALNTVGCIVLGPVIQHGLYPFLHRRHWYPSPVTKITIGFVFITLSMLYATIIQHVIYQSPPCYSQFEGCKYNYISVWLQAPVYFLISAGEIFAFFTALSYTYELSPESMKVLVQAVVLLIGAAGSACAMALTPLVYNPYLVYYYAALTAGMGFTTAIFWLVFKSGSNHHGLAETA</sequence>